<accession>A0A085WWL0</accession>
<keyword evidence="3" id="KW-1185">Reference proteome</keyword>
<protein>
    <submittedName>
        <fullName evidence="2">Uncharacterized protein</fullName>
    </submittedName>
</protein>
<name>A0A085WWL0_9BACT</name>
<dbReference type="AlphaFoldDB" id="A0A085WWL0"/>
<evidence type="ECO:0000256" key="1">
    <source>
        <dbReference type="SAM" id="MobiDB-lite"/>
    </source>
</evidence>
<comment type="caution">
    <text evidence="2">The sequence shown here is derived from an EMBL/GenBank/DDBJ whole genome shotgun (WGS) entry which is preliminary data.</text>
</comment>
<dbReference type="STRING" id="394096.DB31_0334"/>
<proteinExistence type="predicted"/>
<gene>
    <name evidence="2" type="ORF">DB31_0334</name>
</gene>
<reference evidence="2 3" key="1">
    <citation type="submission" date="2014-04" db="EMBL/GenBank/DDBJ databases">
        <title>Genome assembly of Hyalangium minutum DSM 14724.</title>
        <authorList>
            <person name="Sharma G."/>
            <person name="Subramanian S."/>
        </authorList>
    </citation>
    <scope>NUCLEOTIDE SEQUENCE [LARGE SCALE GENOMIC DNA]</scope>
    <source>
        <strain evidence="2 3">DSM 14724</strain>
    </source>
</reference>
<dbReference type="EMBL" id="JMCB01000001">
    <property type="protein sequence ID" value="KFE72073.1"/>
    <property type="molecule type" value="Genomic_DNA"/>
</dbReference>
<sequence>MPRAIEQTSAVIEGVVSRIEYEYTEEEGPWTVVTLSNTQTHLGKAPSEVKIRQFGGPLPNGHRLVVAELTELFHGERYLMFLRNTAWNLSPIVSQYALRVEIVGGREFLVNDEGQAIIGLGESGLEFSSPLFPRPDVSGISPSQETATRPVAAALALDRAQLIGLLKAEVSTRGARVGGEFFDCPAGEFQWRRVATMPHGANTSPATPAGPVRSSPERDISRPSPHR</sequence>
<feature type="region of interest" description="Disordered" evidence="1">
    <location>
        <begin position="198"/>
        <end position="227"/>
    </location>
</feature>
<evidence type="ECO:0000313" key="2">
    <source>
        <dbReference type="EMBL" id="KFE72073.1"/>
    </source>
</evidence>
<evidence type="ECO:0000313" key="3">
    <source>
        <dbReference type="Proteomes" id="UP000028725"/>
    </source>
</evidence>
<organism evidence="2 3">
    <name type="scientific">Hyalangium minutum</name>
    <dbReference type="NCBI Taxonomy" id="394096"/>
    <lineage>
        <taxon>Bacteria</taxon>
        <taxon>Pseudomonadati</taxon>
        <taxon>Myxococcota</taxon>
        <taxon>Myxococcia</taxon>
        <taxon>Myxococcales</taxon>
        <taxon>Cystobacterineae</taxon>
        <taxon>Archangiaceae</taxon>
        <taxon>Hyalangium</taxon>
    </lineage>
</organism>
<dbReference type="Proteomes" id="UP000028725">
    <property type="component" value="Unassembled WGS sequence"/>
</dbReference>